<accession>A0A2U8WC49</accession>
<proteinExistence type="predicted"/>
<dbReference type="RefSeq" id="WP_109893739.1">
    <property type="nucleotide sequence ID" value="NZ_CP029550.1"/>
</dbReference>
<protein>
    <recommendedName>
        <fullName evidence="1">Putative tail fiber protein gp53-like C-terminal domain-containing protein</fullName>
    </recommendedName>
</protein>
<dbReference type="Pfam" id="PF21882">
    <property type="entry name" value="Gp53-like_C"/>
    <property type="match status" value="1"/>
</dbReference>
<feature type="domain" description="Putative tail fiber protein gp53-like C-terminal" evidence="1">
    <location>
        <begin position="124"/>
        <end position="212"/>
    </location>
</feature>
<dbReference type="EMBL" id="CP029550">
    <property type="protein sequence ID" value="AWN43181.1"/>
    <property type="molecule type" value="Genomic_DNA"/>
</dbReference>
<dbReference type="Proteomes" id="UP000245926">
    <property type="component" value="Chromosome"/>
</dbReference>
<dbReference type="Gene3D" id="2.60.40.3940">
    <property type="match status" value="1"/>
</dbReference>
<dbReference type="KEGG" id="mets:DK389_25140"/>
<evidence type="ECO:0000313" key="3">
    <source>
        <dbReference type="Proteomes" id="UP000245926"/>
    </source>
</evidence>
<organism evidence="2 3">
    <name type="scientific">Methylobacterium durans</name>
    <dbReference type="NCBI Taxonomy" id="2202825"/>
    <lineage>
        <taxon>Bacteria</taxon>
        <taxon>Pseudomonadati</taxon>
        <taxon>Pseudomonadota</taxon>
        <taxon>Alphaproteobacteria</taxon>
        <taxon>Hyphomicrobiales</taxon>
        <taxon>Methylobacteriaceae</taxon>
        <taxon>Methylobacterium</taxon>
    </lineage>
</organism>
<keyword evidence="3" id="KW-1185">Reference proteome</keyword>
<evidence type="ECO:0000259" key="1">
    <source>
        <dbReference type="Pfam" id="PF21882"/>
    </source>
</evidence>
<dbReference type="InterPro" id="IPR054075">
    <property type="entry name" value="Gp53-like_C"/>
</dbReference>
<dbReference type="OrthoDB" id="7994013at2"/>
<gene>
    <name evidence="2" type="ORF">DK389_25140</name>
</gene>
<dbReference type="AlphaFoldDB" id="A0A2U8WC49"/>
<evidence type="ECO:0000313" key="2">
    <source>
        <dbReference type="EMBL" id="AWN43181.1"/>
    </source>
</evidence>
<sequence>MRRLGDSGTLGTGETSIASAATTNIGSLRTRDVLITGTTTITSFGTTPNRDYRLRFAASLTLTHNATSLILPGLANIVTAAGDCCLIESDVSGNHRVTSYQPADRTPKVPYITAAVVGNPGYRKWSNGLIEQWGTVAGNSAADVSVTFPTPFIGGVFSVQTSVQQPSTATTVLESANPYNLSLTGFSVAVRFVSGSSVARGGEGVHWFAVGN</sequence>
<reference evidence="3" key="1">
    <citation type="submission" date="2018-05" db="EMBL/GenBank/DDBJ databases">
        <title>Complete Genome Sequence of Methylobacterium sp. 17SD2-17.</title>
        <authorList>
            <person name="Srinivasan S."/>
        </authorList>
    </citation>
    <scope>NUCLEOTIDE SEQUENCE [LARGE SCALE GENOMIC DNA]</scope>
    <source>
        <strain evidence="3">17SD2-17</strain>
    </source>
</reference>
<name>A0A2U8WC49_9HYPH</name>